<dbReference type="AlphaFoldDB" id="A0A6C2U166"/>
<dbReference type="GO" id="GO:0016799">
    <property type="term" value="F:hydrolase activity, hydrolyzing N-glycosyl compounds"/>
    <property type="evidence" value="ECO:0007669"/>
    <property type="project" value="InterPro"/>
</dbReference>
<dbReference type="InterPro" id="IPR011483">
    <property type="entry name" value="Sde182_NH-like"/>
</dbReference>
<evidence type="ECO:0000313" key="2">
    <source>
        <dbReference type="EMBL" id="VGO13331.1"/>
    </source>
</evidence>
<dbReference type="Pfam" id="PF07632">
    <property type="entry name" value="Sde182_NH-like"/>
    <property type="match status" value="1"/>
</dbReference>
<proteinExistence type="predicted"/>
<reference evidence="2 3" key="1">
    <citation type="submission" date="2019-04" db="EMBL/GenBank/DDBJ databases">
        <authorList>
            <person name="Van Vliet M D."/>
        </authorList>
    </citation>
    <scope>NUCLEOTIDE SEQUENCE [LARGE SCALE GENOMIC DNA]</scope>
    <source>
        <strain evidence="2 3">F1</strain>
    </source>
</reference>
<protein>
    <recommendedName>
        <fullName evidence="1">Cellulose-binding Sde182 nucleoside hydrolase-like domain-containing protein</fullName>
    </recommendedName>
</protein>
<keyword evidence="3" id="KW-1185">Reference proteome</keyword>
<dbReference type="EMBL" id="CAAHFG010000001">
    <property type="protein sequence ID" value="VGO13331.1"/>
    <property type="molecule type" value="Genomic_DNA"/>
</dbReference>
<gene>
    <name evidence="2" type="ORF">PDESU_01887</name>
</gene>
<organism evidence="2 3">
    <name type="scientific">Pontiella desulfatans</name>
    <dbReference type="NCBI Taxonomy" id="2750659"/>
    <lineage>
        <taxon>Bacteria</taxon>
        <taxon>Pseudomonadati</taxon>
        <taxon>Kiritimatiellota</taxon>
        <taxon>Kiritimatiellia</taxon>
        <taxon>Kiritimatiellales</taxon>
        <taxon>Pontiellaceae</taxon>
        <taxon>Pontiella</taxon>
    </lineage>
</organism>
<name>A0A6C2U166_PONDE</name>
<dbReference type="Proteomes" id="UP000366872">
    <property type="component" value="Unassembled WGS sequence"/>
</dbReference>
<evidence type="ECO:0000259" key="1">
    <source>
        <dbReference type="Pfam" id="PF07632"/>
    </source>
</evidence>
<evidence type="ECO:0000313" key="3">
    <source>
        <dbReference type="Proteomes" id="UP000366872"/>
    </source>
</evidence>
<feature type="domain" description="Cellulose-binding Sde182 nucleoside hydrolase-like" evidence="1">
    <location>
        <begin position="78"/>
        <end position="199"/>
    </location>
</feature>
<accession>A0A6C2U166</accession>
<dbReference type="Gene3D" id="3.90.245.10">
    <property type="entry name" value="Ribonucleoside hydrolase-like"/>
    <property type="match status" value="1"/>
</dbReference>
<sequence>MRAKKFPVFAQDREKNARSRLNKTQPLPFYDGMQKKLFILAVCFVTAILPCIGKPKVWIISDMTDKTLPGGNKEGTINDPDDISAMAGYLLMANEFETLGIVVGSTHRKEHATTPNQAQWANTYFGQAYAKDLPGLKTLGDYPARIPFIQSSIKESAERFNPNREYDSLKPYPSIAALFQALEKEDGTVNVLCWGSLTEPAILVNHCLNHGRDDLLKKTRFIAHWTNSSLHQGTPEHPEHVANCREDAKACAYLKAMAKVGLVDYRECGAIGQHGIVSGAPKGKAYYDQFHTSALGTIFVEGKFVFNGVDHSDSATYWTLLGDWGVKLDDITSTGTNDPETERANEAKFKARSHDIHNELLRRSNAAGIAHSPALHD</sequence>
<dbReference type="InterPro" id="IPR036452">
    <property type="entry name" value="Ribo_hydro-like"/>
</dbReference>